<dbReference type="PANTHER" id="PTHR32305:SF15">
    <property type="entry name" value="PROTEIN RHSA-RELATED"/>
    <property type="match status" value="1"/>
</dbReference>
<dbReference type="InterPro" id="IPR017847">
    <property type="entry name" value="T6SS_RhsGE_Vgr_subset"/>
</dbReference>
<dbReference type="SUPFAM" id="SSF69255">
    <property type="entry name" value="gp5 N-terminal domain-like"/>
    <property type="match status" value="1"/>
</dbReference>
<dbReference type="Gene3D" id="4.10.220.110">
    <property type="match status" value="1"/>
</dbReference>
<keyword evidence="3" id="KW-0964">Secreted</keyword>
<dbReference type="Proteomes" id="UP000583127">
    <property type="component" value="Unassembled WGS sequence"/>
</dbReference>
<protein>
    <submittedName>
        <fullName evidence="7">Type VI secretion system tip protein VgrG</fullName>
    </submittedName>
</protein>
<gene>
    <name evidence="7" type="primary">tssI</name>
    <name evidence="7" type="ORF">HHL14_28480</name>
</gene>
<comment type="subcellular location">
    <subcellularLocation>
        <location evidence="1">Secreted</location>
    </subcellularLocation>
</comment>
<dbReference type="GO" id="GO:0005576">
    <property type="term" value="C:extracellular region"/>
    <property type="evidence" value="ECO:0007669"/>
    <property type="project" value="UniProtKB-SubCell"/>
</dbReference>
<dbReference type="SUPFAM" id="SSF69279">
    <property type="entry name" value="Phage tail proteins"/>
    <property type="match status" value="2"/>
</dbReference>
<evidence type="ECO:0000259" key="5">
    <source>
        <dbReference type="Pfam" id="PF04717"/>
    </source>
</evidence>
<evidence type="ECO:0000313" key="7">
    <source>
        <dbReference type="EMBL" id="NML34751.1"/>
    </source>
</evidence>
<proteinExistence type="inferred from homology"/>
<evidence type="ECO:0000256" key="2">
    <source>
        <dbReference type="ARBA" id="ARBA00005558"/>
    </source>
</evidence>
<feature type="domain" description="Gp5/Type VI secretion system Vgr C-terminal trimerisation" evidence="6">
    <location>
        <begin position="511"/>
        <end position="621"/>
    </location>
</feature>
<dbReference type="Gene3D" id="2.30.110.50">
    <property type="match status" value="1"/>
</dbReference>
<dbReference type="PANTHER" id="PTHR32305">
    <property type="match status" value="1"/>
</dbReference>
<evidence type="ECO:0000313" key="8">
    <source>
        <dbReference type="Proteomes" id="UP000583127"/>
    </source>
</evidence>
<dbReference type="InterPro" id="IPR006533">
    <property type="entry name" value="T6SS_Vgr_RhsGE"/>
</dbReference>
<dbReference type="Pfam" id="PF05954">
    <property type="entry name" value="Phage_GPD"/>
    <property type="match status" value="1"/>
</dbReference>
<dbReference type="InterPro" id="IPR037026">
    <property type="entry name" value="Vgr_OB-fold_dom_sf"/>
</dbReference>
<organism evidence="7 8">
    <name type="scientific">Paraburkholderia antibiotica</name>
    <dbReference type="NCBI Taxonomy" id="2728839"/>
    <lineage>
        <taxon>Bacteria</taxon>
        <taxon>Pseudomonadati</taxon>
        <taxon>Pseudomonadota</taxon>
        <taxon>Betaproteobacteria</taxon>
        <taxon>Burkholderiales</taxon>
        <taxon>Burkholderiaceae</taxon>
        <taxon>Paraburkholderia</taxon>
    </lineage>
</organism>
<dbReference type="Pfam" id="PF22178">
    <property type="entry name" value="Gp5_trimer_C"/>
    <property type="match status" value="1"/>
</dbReference>
<dbReference type="NCBIfam" id="TIGR03361">
    <property type="entry name" value="VI_Rhs_Vgr"/>
    <property type="match status" value="1"/>
</dbReference>
<dbReference type="NCBIfam" id="TIGR01646">
    <property type="entry name" value="vgr_GE"/>
    <property type="match status" value="1"/>
</dbReference>
<dbReference type="Gene3D" id="3.55.50.10">
    <property type="entry name" value="Baseplate protein-like domains"/>
    <property type="match status" value="1"/>
</dbReference>
<dbReference type="InterPro" id="IPR054030">
    <property type="entry name" value="Gp5_Vgr_C"/>
</dbReference>
<evidence type="ECO:0000256" key="1">
    <source>
        <dbReference type="ARBA" id="ARBA00004613"/>
    </source>
</evidence>
<sequence length="815" mass="88443">MSNSSLTNVAVVAVPGRTVTVSSAAMPQLLGQPALEFKSLKGEERLGKLFMYTLELRTPDESTVPLAVSANVDLTGLLGKEMTVTIELDQPAGVTLDADAAQREITGLVAEASYLRREGRYNVYRVVLRPWLWLADLTTDFKIFQDKSVIEIIDEVLKDYPFPVDKRLDLSRYGVIGESPRNEPRAFQVQYGETDFHFIQRLMEEWGIYWFFEHSDDKHRLVLCDHIGVHRKSSNPAYQTLAYQPQEGKTDAEYISEFSMTETLSTGHYVTSDFDFTRSRADMRAINQQPRDTSWNTLERYEWPGDYTDGSHGDLLARTRMEALRAPARRGRGKGNVRGLVCGQTFELTDYDYTAANIEYLVIGTALQLTGTPDESGSNYEYTFDNEFDVQPTSEMFRLPQETLKPQVSGPQSAVVVGPPGNELWTDEFGRVKIRFVWDRYGRNLETDSCWVRVSQAWAGASFGGIYIPRIGQEVIVDFWNGDPDRPVITGSLYNTMTRPPWELPGNATQSGMMSRTIEGGTQNYNSIRFEDKTGAEEVMIQAERDMNRLTKSSESHIVGADYTVGVAAAHTLSVGTDLSVSTGATYKVDVIGAAAYAVGLGQTVMIGALDSTKVGGASVLDVGGARTVSVGGAHTVSVGAASTHSVGSAYALSAGSSLSLVCGQSSLTMTSDGVIKLIGKKIRVQGDDQVVVQGCPLDLNPCDSDCCDDGNGTTVPVPVVLPAVEVPPIEVPILASAFIAMVDLPIVTEEPSQSDEEPSTSGEEPAASDEEPAASDEEPAASDEEPAASDEEPAASDEEPAASDEEPIPTGGDA</sequence>
<evidence type="ECO:0000256" key="3">
    <source>
        <dbReference type="ARBA" id="ARBA00022525"/>
    </source>
</evidence>
<feature type="compositionally biased region" description="Acidic residues" evidence="4">
    <location>
        <begin position="767"/>
        <end position="808"/>
    </location>
</feature>
<comment type="similarity">
    <text evidence="2">Belongs to the VgrG protein family.</text>
</comment>
<evidence type="ECO:0000259" key="6">
    <source>
        <dbReference type="Pfam" id="PF22178"/>
    </source>
</evidence>
<dbReference type="InterPro" id="IPR006531">
    <property type="entry name" value="Gp5/Vgr_OB"/>
</dbReference>
<name>A0A7Y0A1G7_9BURK</name>
<comment type="caution">
    <text evidence="7">The sequence shown here is derived from an EMBL/GenBank/DDBJ whole genome shotgun (WGS) entry which is preliminary data.</text>
</comment>
<reference evidence="7 8" key="1">
    <citation type="submission" date="2020-04" db="EMBL/GenBank/DDBJ databases">
        <title>Paraburkholderia sp. G-4-1-8 isolated from soil.</title>
        <authorList>
            <person name="Dahal R.H."/>
        </authorList>
    </citation>
    <scope>NUCLEOTIDE SEQUENCE [LARGE SCALE GENOMIC DNA]</scope>
    <source>
        <strain evidence="7 8">G-4-1-8</strain>
    </source>
</reference>
<dbReference type="SUPFAM" id="SSF69349">
    <property type="entry name" value="Phage fibre proteins"/>
    <property type="match status" value="1"/>
</dbReference>
<dbReference type="Pfam" id="PF04717">
    <property type="entry name" value="Phage_base_V"/>
    <property type="match status" value="1"/>
</dbReference>
<keyword evidence="8" id="KW-1185">Reference proteome</keyword>
<dbReference type="Gene3D" id="2.40.50.230">
    <property type="entry name" value="Gp5 N-terminal domain"/>
    <property type="match status" value="1"/>
</dbReference>
<dbReference type="InterPro" id="IPR050708">
    <property type="entry name" value="T6SS_VgrG/RHS"/>
</dbReference>
<feature type="region of interest" description="Disordered" evidence="4">
    <location>
        <begin position="750"/>
        <end position="815"/>
    </location>
</feature>
<dbReference type="EMBL" id="JABBFZ010000025">
    <property type="protein sequence ID" value="NML34751.1"/>
    <property type="molecule type" value="Genomic_DNA"/>
</dbReference>
<evidence type="ECO:0000256" key="4">
    <source>
        <dbReference type="SAM" id="MobiDB-lite"/>
    </source>
</evidence>
<feature type="domain" description="Gp5/Type VI secretion system Vgr protein OB-fold" evidence="5">
    <location>
        <begin position="428"/>
        <end position="494"/>
    </location>
</feature>
<dbReference type="AlphaFoldDB" id="A0A7Y0A1G7"/>
<accession>A0A7Y0A1G7</accession>